<feature type="transmembrane region" description="Helical" evidence="1">
    <location>
        <begin position="124"/>
        <end position="143"/>
    </location>
</feature>
<accession>A0A3S7V051</accession>
<keyword evidence="1" id="KW-0472">Membrane</keyword>
<evidence type="ECO:0000313" key="2">
    <source>
        <dbReference type="EMBL" id="AYM54386.1"/>
    </source>
</evidence>
<keyword evidence="1" id="KW-0812">Transmembrane</keyword>
<feature type="transmembrane region" description="Helical" evidence="1">
    <location>
        <begin position="24"/>
        <end position="42"/>
    </location>
</feature>
<feature type="transmembrane region" description="Helical" evidence="1">
    <location>
        <begin position="90"/>
        <end position="112"/>
    </location>
</feature>
<sequence length="193" mass="20644">MDAPFDILGPDAGWWSWSTEDPNIAVRWLGVPVTSYCWHLLFGGTLAALTRALEDRASRPSRLWLALPVALLTIVVGIVLFIPFHVLKGFGLPDGAIVAGLVAAALVITVIAKKSPVQDRDRRLWPVLILFFGYHLAVALVFAARGGLPEGGVKLAVIAAAIGFSLSLYTLAHRRAPQAEPITSMAPHTAAPP</sequence>
<evidence type="ECO:0000256" key="1">
    <source>
        <dbReference type="SAM" id="Phobius"/>
    </source>
</evidence>
<dbReference type="EMBL" id="MH908922">
    <property type="protein sequence ID" value="AYM54386.1"/>
    <property type="molecule type" value="Genomic_DNA"/>
</dbReference>
<feature type="transmembrane region" description="Helical" evidence="1">
    <location>
        <begin position="155"/>
        <end position="172"/>
    </location>
</feature>
<proteinExistence type="predicted"/>
<name>A0A3S7V051_9BACT</name>
<feature type="transmembrane region" description="Helical" evidence="1">
    <location>
        <begin position="63"/>
        <end position="84"/>
    </location>
</feature>
<keyword evidence="1" id="KW-1133">Transmembrane helix</keyword>
<organism evidence="2">
    <name type="scientific">Phaselicystis flava</name>
    <dbReference type="NCBI Taxonomy" id="525924"/>
    <lineage>
        <taxon>Bacteria</taxon>
        <taxon>Pseudomonadati</taxon>
        <taxon>Myxococcota</taxon>
        <taxon>Polyangia</taxon>
        <taxon>Polyangiales</taxon>
        <taxon>Phaselicystidaceae</taxon>
        <taxon>Phaselicystis</taxon>
    </lineage>
</organism>
<protein>
    <submittedName>
        <fullName evidence="2">Uncharacterized protein</fullName>
    </submittedName>
</protein>
<dbReference type="AlphaFoldDB" id="A0A3S7V051"/>
<reference evidence="2" key="1">
    <citation type="journal article" date="2018" name="J. Ind. Microbiol. Biotechnol.">
        <title>Genome mining reveals uncommon alkylpyrones as type III PKS products from myxobacteria.</title>
        <authorList>
            <person name="Hug J.J."/>
            <person name="Panter F."/>
            <person name="Krug D."/>
            <person name="Muller R."/>
        </authorList>
    </citation>
    <scope>NUCLEOTIDE SEQUENCE</scope>
    <source>
        <strain evidence="2">MSr9315</strain>
    </source>
</reference>